<accession>A0A268HD18</accession>
<comment type="caution">
    <text evidence="4">The sequence shown here is derived from an EMBL/GenBank/DDBJ whole genome shotgun (WGS) entry which is preliminary data.</text>
</comment>
<reference evidence="4 5" key="1">
    <citation type="submission" date="2017-07" db="EMBL/GenBank/DDBJ databases">
        <title>Isolation and whole genome analysis of endospore-forming bacteria from heroin.</title>
        <authorList>
            <person name="Kalinowski J."/>
            <person name="Ahrens B."/>
            <person name="Al-Dilaimi A."/>
            <person name="Winkler A."/>
            <person name="Wibberg D."/>
            <person name="Schleenbecker U."/>
            <person name="Ruckert C."/>
            <person name="Wolfel R."/>
            <person name="Grass G."/>
        </authorList>
    </citation>
    <scope>NUCLEOTIDE SEQUENCE [LARGE SCALE GENOMIC DNA]</scope>
    <source>
        <strain evidence="4 5">7509</strain>
    </source>
</reference>
<evidence type="ECO:0000256" key="2">
    <source>
        <dbReference type="PROSITE-ProRule" id="PRU01248"/>
    </source>
</evidence>
<dbReference type="InterPro" id="IPR010998">
    <property type="entry name" value="Integrase_recombinase_N"/>
</dbReference>
<name>A0A268HD18_9BACI</name>
<evidence type="ECO:0000256" key="1">
    <source>
        <dbReference type="ARBA" id="ARBA00023125"/>
    </source>
</evidence>
<dbReference type="Proteomes" id="UP000216475">
    <property type="component" value="Unassembled WGS sequence"/>
</dbReference>
<dbReference type="InterPro" id="IPR044068">
    <property type="entry name" value="CB"/>
</dbReference>
<dbReference type="GO" id="GO:0003677">
    <property type="term" value="F:DNA binding"/>
    <property type="evidence" value="ECO:0007669"/>
    <property type="project" value="UniProtKB-UniRule"/>
</dbReference>
<evidence type="ECO:0000313" key="4">
    <source>
        <dbReference type="EMBL" id="PAE07782.1"/>
    </source>
</evidence>
<evidence type="ECO:0000259" key="3">
    <source>
        <dbReference type="PROSITE" id="PS51900"/>
    </source>
</evidence>
<dbReference type="PROSITE" id="PS51900">
    <property type="entry name" value="CB"/>
    <property type="match status" value="1"/>
</dbReference>
<dbReference type="Gene3D" id="1.10.150.130">
    <property type="match status" value="1"/>
</dbReference>
<dbReference type="EMBL" id="NPBH01000038">
    <property type="protein sequence ID" value="PAE07782.1"/>
    <property type="molecule type" value="Genomic_DNA"/>
</dbReference>
<protein>
    <recommendedName>
        <fullName evidence="3">Core-binding (CB) domain-containing protein</fullName>
    </recommendedName>
</protein>
<sequence>MLFNDALKEYENHCLARGYTKKTMINKRQEYKHLYNFLSEKRGIRELEAIIFHDLRAYISFRQQSGIEPSSIL</sequence>
<organism evidence="4 5">
    <name type="scientific">Terribacillus saccharophilus</name>
    <dbReference type="NCBI Taxonomy" id="361277"/>
    <lineage>
        <taxon>Bacteria</taxon>
        <taxon>Bacillati</taxon>
        <taxon>Bacillota</taxon>
        <taxon>Bacilli</taxon>
        <taxon>Bacillales</taxon>
        <taxon>Bacillaceae</taxon>
        <taxon>Terribacillus</taxon>
    </lineage>
</organism>
<evidence type="ECO:0000313" key="5">
    <source>
        <dbReference type="Proteomes" id="UP000216475"/>
    </source>
</evidence>
<gene>
    <name evidence="4" type="ORF">CHI12_09510</name>
</gene>
<feature type="domain" description="Core-binding (CB)" evidence="3">
    <location>
        <begin position="1"/>
        <end position="73"/>
    </location>
</feature>
<dbReference type="AlphaFoldDB" id="A0A268HD18"/>
<proteinExistence type="predicted"/>
<keyword evidence="1 2" id="KW-0238">DNA-binding</keyword>